<name>A0ABM8H338_9MICO</name>
<evidence type="ECO:0000313" key="2">
    <source>
        <dbReference type="EMBL" id="BDZ55211.1"/>
    </source>
</evidence>
<organism evidence="2 3">
    <name type="scientific">Agromyces marinus</name>
    <dbReference type="NCBI Taxonomy" id="1389020"/>
    <lineage>
        <taxon>Bacteria</taxon>
        <taxon>Bacillati</taxon>
        <taxon>Actinomycetota</taxon>
        <taxon>Actinomycetes</taxon>
        <taxon>Micrococcales</taxon>
        <taxon>Microbacteriaceae</taxon>
        <taxon>Agromyces</taxon>
    </lineage>
</organism>
<dbReference type="Proteomes" id="UP001321477">
    <property type="component" value="Chromosome"/>
</dbReference>
<protein>
    <submittedName>
        <fullName evidence="2">Uncharacterized protein</fullName>
    </submittedName>
</protein>
<feature type="compositionally biased region" description="Basic and acidic residues" evidence="1">
    <location>
        <begin position="113"/>
        <end position="141"/>
    </location>
</feature>
<sequence length="181" mass="20033">MVERGCDRRRCLLPDEERAARGVAEAERFSEFGIYEQTCRAVAEIEQARHPLRGVVVRRRKVWQQGEPQGRTRAGGSGSVDTVDLCERVACLTVDVVGRVDAEHRRAGVAERDGIRRDIHDPTAGHTAEADRDGEERERGHQSVARSGPEVVGGFPPHLTQPHARTSSFRSGRLGARRALP</sequence>
<reference evidence="3" key="1">
    <citation type="journal article" date="2019" name="Int. J. Syst. Evol. Microbiol.">
        <title>The Global Catalogue of Microorganisms (GCM) 10K type strain sequencing project: providing services to taxonomists for standard genome sequencing and annotation.</title>
        <authorList>
            <consortium name="The Broad Institute Genomics Platform"/>
            <consortium name="The Broad Institute Genome Sequencing Center for Infectious Disease"/>
            <person name="Wu L."/>
            <person name="Ma J."/>
        </authorList>
    </citation>
    <scope>NUCLEOTIDE SEQUENCE [LARGE SCALE GENOMIC DNA]</scope>
    <source>
        <strain evidence="3">NBRC 109019</strain>
    </source>
</reference>
<proteinExistence type="predicted"/>
<accession>A0ABM8H338</accession>
<feature type="region of interest" description="Disordered" evidence="1">
    <location>
        <begin position="113"/>
        <end position="181"/>
    </location>
</feature>
<evidence type="ECO:0000313" key="3">
    <source>
        <dbReference type="Proteomes" id="UP001321477"/>
    </source>
</evidence>
<dbReference type="EMBL" id="AP027734">
    <property type="protein sequence ID" value="BDZ55211.1"/>
    <property type="molecule type" value="Genomic_DNA"/>
</dbReference>
<keyword evidence="3" id="KW-1185">Reference proteome</keyword>
<evidence type="ECO:0000256" key="1">
    <source>
        <dbReference type="SAM" id="MobiDB-lite"/>
    </source>
</evidence>
<gene>
    <name evidence="2" type="ORF">GCM10025870_22840</name>
</gene>